<accession>A0A6J4NK72</accession>
<sequence length="74" mass="7994">MEIKIGIRQVNREIVVESNKSAADVQQDFAEALKAGGLLTLTDEHGRNVLIPAEAIGYLDIGEENARRVGFGSV</sequence>
<dbReference type="InterPro" id="IPR021456">
    <property type="entry name" value="DUF3107"/>
</dbReference>
<reference evidence="1" key="1">
    <citation type="submission" date="2020-02" db="EMBL/GenBank/DDBJ databases">
        <authorList>
            <person name="Meier V. D."/>
        </authorList>
    </citation>
    <scope>NUCLEOTIDE SEQUENCE</scope>
    <source>
        <strain evidence="1">AVDCRST_MAG75</strain>
    </source>
</reference>
<dbReference type="AlphaFoldDB" id="A0A6J4NK72"/>
<protein>
    <recommendedName>
        <fullName evidence="2">ATP-binding protein</fullName>
    </recommendedName>
</protein>
<name>A0A6J4NK72_9ACTN</name>
<proteinExistence type="predicted"/>
<organism evidence="1">
    <name type="scientific">uncultured Propionibacteriaceae bacterium</name>
    <dbReference type="NCBI Taxonomy" id="257457"/>
    <lineage>
        <taxon>Bacteria</taxon>
        <taxon>Bacillati</taxon>
        <taxon>Actinomycetota</taxon>
        <taxon>Actinomycetes</taxon>
        <taxon>Propionibacteriales</taxon>
        <taxon>Propionibacteriaceae</taxon>
        <taxon>environmental samples</taxon>
    </lineage>
</organism>
<dbReference type="EMBL" id="CADCUO010000077">
    <property type="protein sequence ID" value="CAA9387107.1"/>
    <property type="molecule type" value="Genomic_DNA"/>
</dbReference>
<dbReference type="Pfam" id="PF11305">
    <property type="entry name" value="DUF3107"/>
    <property type="match status" value="1"/>
</dbReference>
<gene>
    <name evidence="1" type="ORF">AVDCRST_MAG75-1347</name>
</gene>
<evidence type="ECO:0008006" key="2">
    <source>
        <dbReference type="Google" id="ProtNLM"/>
    </source>
</evidence>
<evidence type="ECO:0000313" key="1">
    <source>
        <dbReference type="EMBL" id="CAA9387107.1"/>
    </source>
</evidence>